<evidence type="ECO:0000313" key="2">
    <source>
        <dbReference type="EMBL" id="KAG8188392.1"/>
    </source>
</evidence>
<feature type="region of interest" description="Disordered" evidence="1">
    <location>
        <begin position="206"/>
        <end position="225"/>
    </location>
</feature>
<feature type="compositionally biased region" description="Polar residues" evidence="1">
    <location>
        <begin position="238"/>
        <end position="248"/>
    </location>
</feature>
<proteinExistence type="predicted"/>
<name>A0AAV6UVA2_9ARAC</name>
<reference evidence="2 3" key="1">
    <citation type="journal article" date="2022" name="Nat. Ecol. Evol.">
        <title>A masculinizing supergene underlies an exaggerated male reproductive morph in a spider.</title>
        <authorList>
            <person name="Hendrickx F."/>
            <person name="De Corte Z."/>
            <person name="Sonet G."/>
            <person name="Van Belleghem S.M."/>
            <person name="Kostlbacher S."/>
            <person name="Vangestel C."/>
        </authorList>
    </citation>
    <scope>NUCLEOTIDE SEQUENCE [LARGE SCALE GENOMIC DNA]</scope>
    <source>
        <strain evidence="2">W744_W776</strain>
    </source>
</reference>
<dbReference type="Proteomes" id="UP000827092">
    <property type="component" value="Unassembled WGS sequence"/>
</dbReference>
<dbReference type="AlphaFoldDB" id="A0AAV6UVA2"/>
<protein>
    <submittedName>
        <fullName evidence="2">Uncharacterized protein</fullName>
    </submittedName>
</protein>
<comment type="caution">
    <text evidence="2">The sequence shown here is derived from an EMBL/GenBank/DDBJ whole genome shotgun (WGS) entry which is preliminary data.</text>
</comment>
<evidence type="ECO:0000313" key="3">
    <source>
        <dbReference type="Proteomes" id="UP000827092"/>
    </source>
</evidence>
<organism evidence="2 3">
    <name type="scientific">Oedothorax gibbosus</name>
    <dbReference type="NCBI Taxonomy" id="931172"/>
    <lineage>
        <taxon>Eukaryota</taxon>
        <taxon>Metazoa</taxon>
        <taxon>Ecdysozoa</taxon>
        <taxon>Arthropoda</taxon>
        <taxon>Chelicerata</taxon>
        <taxon>Arachnida</taxon>
        <taxon>Araneae</taxon>
        <taxon>Araneomorphae</taxon>
        <taxon>Entelegynae</taxon>
        <taxon>Araneoidea</taxon>
        <taxon>Linyphiidae</taxon>
        <taxon>Erigoninae</taxon>
        <taxon>Oedothorax</taxon>
    </lineage>
</organism>
<feature type="compositionally biased region" description="Polar residues" evidence="1">
    <location>
        <begin position="122"/>
        <end position="142"/>
    </location>
</feature>
<feature type="region of interest" description="Disordered" evidence="1">
    <location>
        <begin position="109"/>
        <end position="201"/>
    </location>
</feature>
<feature type="compositionally biased region" description="Basic and acidic residues" evidence="1">
    <location>
        <begin position="210"/>
        <end position="225"/>
    </location>
</feature>
<sequence length="345" mass="38958">MEFSKTDAAALELSTIIEKLSVENCENVEILDKGLKSPSMIMKKMFPKNSPKLETKRIRASIDPSIIDSVAGLNIYDRQVLTMSEVDRITCYYPGLDKLNPSTCAEQKFDDSFENGEPYENGVTNKNIPDNLKGSASIQNRSVIKEQLNDDTEYEPKKTRNDQDSSEDEVQEQITIDDAHVNLSQDESENQGERISTVTLNDLNYNSTADSKEQDNSSHEILKDYDQNSYFPMTISTEKSKIRSNSDIQNEESAQQEESEDQKISNVKFGDLNSNFTITIDSKNNDNINHDSSDFLLASLNEDESYLTSSVQVNSLENEDSLLSPNGNPKKKVSILKRLFSRNRN</sequence>
<dbReference type="EMBL" id="JAFNEN010000239">
    <property type="protein sequence ID" value="KAG8188392.1"/>
    <property type="molecule type" value="Genomic_DNA"/>
</dbReference>
<feature type="compositionally biased region" description="Basic and acidic residues" evidence="1">
    <location>
        <begin position="143"/>
        <end position="163"/>
    </location>
</feature>
<accession>A0AAV6UVA2</accession>
<evidence type="ECO:0000256" key="1">
    <source>
        <dbReference type="SAM" id="MobiDB-lite"/>
    </source>
</evidence>
<keyword evidence="3" id="KW-1185">Reference proteome</keyword>
<feature type="region of interest" description="Disordered" evidence="1">
    <location>
        <begin position="238"/>
        <end position="265"/>
    </location>
</feature>
<gene>
    <name evidence="2" type="ORF">JTE90_019293</name>
</gene>